<proteinExistence type="predicted"/>
<protein>
    <recommendedName>
        <fullName evidence="3">Variable surface protein</fullName>
    </recommendedName>
</protein>
<dbReference type="Pfam" id="PF05795">
    <property type="entry name" value="Plasmodium_Vir"/>
    <property type="match status" value="1"/>
</dbReference>
<dbReference type="Proteomes" id="UP000053562">
    <property type="component" value="Unassembled WGS sequence"/>
</dbReference>
<accession>A0A0J9S233</accession>
<gene>
    <name evidence="1" type="ORF">PVIIG_05892</name>
</gene>
<dbReference type="InterPro" id="IPR008780">
    <property type="entry name" value="Plasmodium_Vir"/>
</dbReference>
<evidence type="ECO:0008006" key="3">
    <source>
        <dbReference type="Google" id="ProtNLM"/>
    </source>
</evidence>
<evidence type="ECO:0000313" key="2">
    <source>
        <dbReference type="Proteomes" id="UP000053562"/>
    </source>
</evidence>
<dbReference type="OrthoDB" id="10281780at2759"/>
<dbReference type="EMBL" id="KQ234619">
    <property type="protein sequence ID" value="KMZ76780.1"/>
    <property type="molecule type" value="Genomic_DNA"/>
</dbReference>
<evidence type="ECO:0000313" key="1">
    <source>
        <dbReference type="EMBL" id="KMZ76780.1"/>
    </source>
</evidence>
<sequence>MSDLEEVKKLLPSLINYDELYSYGDLGLDGDCVHLKQKIGDKDDIKNFHKICMSITGVIDLFSEISIYNSFDNNKCTVFALWMYDYLIKELMDNYDYSKIKKFINIISPIFKRYSRSIGCNIPSYVGIEKYVGTLKTLYDFAINYDTIVLHIHNNGNECSDDFAEYINEKVKLLNQEKENCAHSTQPHCQIFNDIFKQSKIEKLLTLECIKVGSQRIKEILDAKLEGQSSIVEEVENSAIVPLADINPEAISHVQEKEVQIATNEIPSTNNNVMRTILPVVGSAFTMSLLYRVIIKNL</sequence>
<dbReference type="AlphaFoldDB" id="A0A0J9S233"/>
<organism evidence="1 2">
    <name type="scientific">Plasmodium vivax India VII</name>
    <dbReference type="NCBI Taxonomy" id="1077284"/>
    <lineage>
        <taxon>Eukaryota</taxon>
        <taxon>Sar</taxon>
        <taxon>Alveolata</taxon>
        <taxon>Apicomplexa</taxon>
        <taxon>Aconoidasida</taxon>
        <taxon>Haemosporida</taxon>
        <taxon>Plasmodiidae</taxon>
        <taxon>Plasmodium</taxon>
        <taxon>Plasmodium (Plasmodium)</taxon>
    </lineage>
</organism>
<name>A0A0J9S233_PLAVI</name>
<reference evidence="1 2" key="1">
    <citation type="submission" date="2011-08" db="EMBL/GenBank/DDBJ databases">
        <title>The Genome Sequence of Plasmodium vivax India VII.</title>
        <authorList>
            <consortium name="The Broad Institute Genome Sequencing Platform"/>
            <consortium name="The Broad Institute Genome Sequencing Center for Infectious Disease"/>
            <person name="Neafsey D."/>
            <person name="Carlton J."/>
            <person name="Barnwell J."/>
            <person name="Collins W."/>
            <person name="Escalante A."/>
            <person name="Mullikin J."/>
            <person name="Saul A."/>
            <person name="Guigo R."/>
            <person name="Camara F."/>
            <person name="Young S.K."/>
            <person name="Zeng Q."/>
            <person name="Gargeya S."/>
            <person name="Fitzgerald M."/>
            <person name="Haas B."/>
            <person name="Abouelleil A."/>
            <person name="Alvarado L."/>
            <person name="Arachchi H.M."/>
            <person name="Berlin A."/>
            <person name="Brown A."/>
            <person name="Chapman S.B."/>
            <person name="Chen Z."/>
            <person name="Dunbar C."/>
            <person name="Freedman E."/>
            <person name="Gearin G."/>
            <person name="Gellesch M."/>
            <person name="Goldberg J."/>
            <person name="Griggs A."/>
            <person name="Gujja S."/>
            <person name="Heiman D."/>
            <person name="Howarth C."/>
            <person name="Larson L."/>
            <person name="Lui A."/>
            <person name="MacDonald P.J.P."/>
            <person name="Montmayeur A."/>
            <person name="Murphy C."/>
            <person name="Neiman D."/>
            <person name="Pearson M."/>
            <person name="Priest M."/>
            <person name="Roberts A."/>
            <person name="Saif S."/>
            <person name="Shea T."/>
            <person name="Shenoy N."/>
            <person name="Sisk P."/>
            <person name="Stolte C."/>
            <person name="Sykes S."/>
            <person name="Wortman J."/>
            <person name="Nusbaum C."/>
            <person name="Birren B."/>
        </authorList>
    </citation>
    <scope>NUCLEOTIDE SEQUENCE [LARGE SCALE GENOMIC DNA]</scope>
    <source>
        <strain evidence="1 2">India VII</strain>
    </source>
</reference>